<evidence type="ECO:0000313" key="1">
    <source>
        <dbReference type="EMBL" id="GAB46457.1"/>
    </source>
</evidence>
<evidence type="ECO:0000313" key="2">
    <source>
        <dbReference type="Proteomes" id="UP000004881"/>
    </source>
</evidence>
<name>A0ABQ0HKP4_9ACTN</name>
<reference evidence="1 2" key="1">
    <citation type="submission" date="2012-02" db="EMBL/GenBank/DDBJ databases">
        <title>Whole genome shotgun sequence of Gordonia terrae NBRC 100016.</title>
        <authorList>
            <person name="Takarada H."/>
            <person name="Hosoyama A."/>
            <person name="Tsuchikane K."/>
            <person name="Katsumata H."/>
            <person name="Yamazaki S."/>
            <person name="Fujita N."/>
        </authorList>
    </citation>
    <scope>NUCLEOTIDE SEQUENCE [LARGE SCALE GENOMIC DNA]</scope>
    <source>
        <strain evidence="1 2">NBRC 100016</strain>
    </source>
</reference>
<protein>
    <submittedName>
        <fullName evidence="1">Uncharacterized protein</fullName>
    </submittedName>
</protein>
<gene>
    <name evidence="1" type="ORF">GOTRE_159_00210</name>
</gene>
<dbReference type="EMBL" id="BAFD01000119">
    <property type="protein sequence ID" value="GAB46457.1"/>
    <property type="molecule type" value="Genomic_DNA"/>
</dbReference>
<comment type="caution">
    <text evidence="1">The sequence shown here is derived from an EMBL/GenBank/DDBJ whole genome shotgun (WGS) entry which is preliminary data.</text>
</comment>
<organism evidence="1 2">
    <name type="scientific">Gordonia terrae NBRC 100016</name>
    <dbReference type="NCBI Taxonomy" id="1089454"/>
    <lineage>
        <taxon>Bacteria</taxon>
        <taxon>Bacillati</taxon>
        <taxon>Actinomycetota</taxon>
        <taxon>Actinomycetes</taxon>
        <taxon>Mycobacteriales</taxon>
        <taxon>Gordoniaceae</taxon>
        <taxon>Gordonia</taxon>
    </lineage>
</organism>
<proteinExistence type="predicted"/>
<dbReference type="Proteomes" id="UP000004881">
    <property type="component" value="Unassembled WGS sequence"/>
</dbReference>
<sequence>MAGHGLAPAVAVEPALPALLRWATVCAGTDGPGRARRPRGGFGNEREGARVTGRVIWTSIVCVVVGLVVSASATGVGASGVGASGIGAYTNPPPGVGVLSGDVPESVQLSRELYARSDEAILVGPDALEDAAGRAAAARVAQDKHVPVLAVTPQTAPSVTDELRRLGVETEVRLGRVDGIPSPRISAALDDLRGNASRSGTAPVVMLTRDAPADAIMTARSAARVVEVPVPDPRATAESVATIEAAASEPAAVRAVGPGFGTTEEFARRVELARDTPELPGGGQVVFPGRRMVALYGSPDAPALGPLGRQGIAASIDRVRRLAAEYQRVSAEPVVPAFEIIASVASAEPGPGSTYTNMIDPETLRPWVEAAGRAGVYVTLDLQPGRMDFLTQARRYADLLAQPHVGLALDPEWRLEPDQVHLTQIGSVGAGEVNRTSEWLAGLVRSRHLPQKLFVLHQFDAGMLDDRPAIVTDRDELQVVLHADGHGTPDVKMETWRRLVTDLPAGMWMGWKNFYTEDKPTFSPATTLAVRPSPWFVSYQ</sequence>
<accession>A0ABQ0HKP4</accession>
<keyword evidence="2" id="KW-1185">Reference proteome</keyword>